<keyword evidence="2" id="KW-0479">Metal-binding</keyword>
<comment type="caution">
    <text evidence="10">The sequence shown here is derived from an EMBL/GenBank/DDBJ whole genome shotgun (WGS) entry which is preliminary data.</text>
</comment>
<feature type="domain" description="BEACH" evidence="9">
    <location>
        <begin position="31"/>
        <end position="325"/>
    </location>
</feature>
<evidence type="ECO:0000259" key="8">
    <source>
        <dbReference type="PROSITE" id="PS50178"/>
    </source>
</evidence>
<dbReference type="Pfam" id="PF00400">
    <property type="entry name" value="WD40"/>
    <property type="match status" value="1"/>
</dbReference>
<keyword evidence="5" id="KW-0862">Zinc</keyword>
<proteinExistence type="predicted"/>
<evidence type="ECO:0000259" key="9">
    <source>
        <dbReference type="PROSITE" id="PS50197"/>
    </source>
</evidence>
<dbReference type="SUPFAM" id="SSF50978">
    <property type="entry name" value="WD40 repeat-like"/>
    <property type="match status" value="1"/>
</dbReference>
<dbReference type="CDD" id="cd15730">
    <property type="entry name" value="FYVE_EEA1"/>
    <property type="match status" value="1"/>
</dbReference>
<reference evidence="10 11" key="1">
    <citation type="journal article" date="2013" name="Curr. Biol.">
        <title>The Genome of the Foraminiferan Reticulomyxa filosa.</title>
        <authorList>
            <person name="Glockner G."/>
            <person name="Hulsmann N."/>
            <person name="Schleicher M."/>
            <person name="Noegel A.A."/>
            <person name="Eichinger L."/>
            <person name="Gallinger C."/>
            <person name="Pawlowski J."/>
            <person name="Sierra R."/>
            <person name="Euteneuer U."/>
            <person name="Pillet L."/>
            <person name="Moustafa A."/>
            <person name="Platzer M."/>
            <person name="Groth M."/>
            <person name="Szafranski K."/>
            <person name="Schliwa M."/>
        </authorList>
    </citation>
    <scope>NUCLEOTIDE SEQUENCE [LARGE SCALE GENOMIC DNA]</scope>
</reference>
<organism evidence="10 11">
    <name type="scientific">Reticulomyxa filosa</name>
    <dbReference type="NCBI Taxonomy" id="46433"/>
    <lineage>
        <taxon>Eukaryota</taxon>
        <taxon>Sar</taxon>
        <taxon>Rhizaria</taxon>
        <taxon>Retaria</taxon>
        <taxon>Foraminifera</taxon>
        <taxon>Monothalamids</taxon>
        <taxon>Reticulomyxidae</taxon>
        <taxon>Reticulomyxa</taxon>
    </lineage>
</organism>
<dbReference type="InterPro" id="IPR015943">
    <property type="entry name" value="WD40/YVTN_repeat-like_dom_sf"/>
</dbReference>
<dbReference type="Proteomes" id="UP000023152">
    <property type="component" value="Unassembled WGS sequence"/>
</dbReference>
<dbReference type="SUPFAM" id="SSF81837">
    <property type="entry name" value="BEACH domain"/>
    <property type="match status" value="1"/>
</dbReference>
<gene>
    <name evidence="10" type="ORF">RFI_30949</name>
</gene>
<dbReference type="SMART" id="SM00064">
    <property type="entry name" value="FYVE"/>
    <property type="match status" value="1"/>
</dbReference>
<dbReference type="SMART" id="SM01026">
    <property type="entry name" value="Beach"/>
    <property type="match status" value="1"/>
</dbReference>
<dbReference type="PROSITE" id="PS50294">
    <property type="entry name" value="WD_REPEATS_REGION"/>
    <property type="match status" value="1"/>
</dbReference>
<dbReference type="OrthoDB" id="10018316at2759"/>
<dbReference type="InterPro" id="IPR051944">
    <property type="entry name" value="BEACH_domain_protein"/>
</dbReference>
<dbReference type="Pfam" id="PF01363">
    <property type="entry name" value="FYVE"/>
    <property type="match status" value="1"/>
</dbReference>
<keyword evidence="11" id="KW-1185">Reference proteome</keyword>
<dbReference type="InterPro" id="IPR000306">
    <property type="entry name" value="Znf_FYVE"/>
</dbReference>
<evidence type="ECO:0000256" key="3">
    <source>
        <dbReference type="ARBA" id="ARBA00022737"/>
    </source>
</evidence>
<dbReference type="PROSITE" id="PS50197">
    <property type="entry name" value="BEACH"/>
    <property type="match status" value="1"/>
</dbReference>
<name>X6LWZ6_RETFI</name>
<keyword evidence="4 6" id="KW-0863">Zinc-finger</keyword>
<evidence type="ECO:0000313" key="10">
    <source>
        <dbReference type="EMBL" id="ETO06443.1"/>
    </source>
</evidence>
<dbReference type="SUPFAM" id="SSF57903">
    <property type="entry name" value="FYVE/PHD zinc finger"/>
    <property type="match status" value="1"/>
</dbReference>
<protein>
    <recommendedName>
        <fullName evidence="12">WD repeat and FYVE domain-containing protein 3</fullName>
    </recommendedName>
</protein>
<keyword evidence="1 7" id="KW-0853">WD repeat</keyword>
<accession>X6LWZ6</accession>
<dbReference type="PROSITE" id="PS50082">
    <property type="entry name" value="WD_REPEATS_2"/>
    <property type="match status" value="1"/>
</dbReference>
<dbReference type="InterPro" id="IPR019775">
    <property type="entry name" value="WD40_repeat_CS"/>
</dbReference>
<dbReference type="InterPro" id="IPR000409">
    <property type="entry name" value="BEACH_dom"/>
</dbReference>
<dbReference type="CDD" id="cd06071">
    <property type="entry name" value="Beach"/>
    <property type="match status" value="1"/>
</dbReference>
<evidence type="ECO:0000256" key="7">
    <source>
        <dbReference type="PROSITE-ProRule" id="PRU00221"/>
    </source>
</evidence>
<dbReference type="PROSITE" id="PS50178">
    <property type="entry name" value="ZF_FYVE"/>
    <property type="match status" value="1"/>
</dbReference>
<dbReference type="InterPro" id="IPR011011">
    <property type="entry name" value="Znf_FYVE_PHD"/>
</dbReference>
<dbReference type="PANTHER" id="PTHR46108:SF4">
    <property type="entry name" value="BLUE CHEESE"/>
    <property type="match status" value="1"/>
</dbReference>
<dbReference type="PROSITE" id="PS00678">
    <property type="entry name" value="WD_REPEATS_1"/>
    <property type="match status" value="1"/>
</dbReference>
<dbReference type="PANTHER" id="PTHR46108">
    <property type="entry name" value="BLUE CHEESE"/>
    <property type="match status" value="1"/>
</dbReference>
<dbReference type="InterPro" id="IPR036372">
    <property type="entry name" value="BEACH_dom_sf"/>
</dbReference>
<dbReference type="AlphaFoldDB" id="X6LWZ6"/>
<dbReference type="InterPro" id="IPR013083">
    <property type="entry name" value="Znf_RING/FYVE/PHD"/>
</dbReference>
<dbReference type="Gene3D" id="1.10.1540.10">
    <property type="entry name" value="BEACH domain"/>
    <property type="match status" value="1"/>
</dbReference>
<sequence>MKTIVGGQTSDTLHHIQAAQQRSKLQMVAESLGRTNDNITVVTRRWENGHMSNFAYLMFLNTLAGRSYNDITQYPVFPWILRDYESDTLNLSNPSVYRDLTKPMGAQTEPRASEFKQRFETWDDPSGKILPWHYGSHYSCAAIILYFLVRLEPFTKIALELQGGKFDQADRLFSSIPNSWSLASETGGMQDVKELIPEFFYLSHFLTNVNRFNFHKTEKDIAVDDVILPRWAYGDPERFIRLHREALESPYVSQNLHHWIDLIFGYKQRGEAAVEALNVFYYLTYEGAEDLEKIEDEIEKQGKIAHINNFGQTPKQLFTKPHPQRKMANPLINIYTQPDLLHSSELIMTPNGDGVTFLSMLPEMKPVYATGNELLVPPQFKYSVQWGFPDRSLRMLYKNRLATVFEDATCAENGQISSVITSDDGTTLFTGDTTGLIHVWRLKTEIRKDKHRPAHATLALQSRLYGHCDQITCMAHSKDYRILASGSKDNSVIIWDLNTWHLMHRLEGHVQSIACVAIHNVTGKRYHHMSDIFVAAGQVISAWTINGELLAYVVTGQSVYHCVSSMAVTNLRDWQPSQCCVLITGHRDGSLRFWSLLIPNGSKEVLDQKRVTTMVSHQTKVVNDEDYITEMDKYFAPKLHSYQKRRMISKLNLSKYHPRYNVDLNNTSLRQLDGDTTLRFKPICTKSKKQGKTITQIHVSTHTHQFLWTGDIEGKILQWEIRKVAEHWAEDKDFTNCPKCNKLFTVIERKHHCRKCGQIFCNGCSINKAVLPEMGFGEPVRVCDFCWERLKDLDVVLSFNSQALNDTAVKNDFEEQ</sequence>
<evidence type="ECO:0000256" key="2">
    <source>
        <dbReference type="ARBA" id="ARBA00022723"/>
    </source>
</evidence>
<dbReference type="OMA" id="KDWDDPQ"/>
<evidence type="ECO:0000256" key="5">
    <source>
        <dbReference type="ARBA" id="ARBA00022833"/>
    </source>
</evidence>
<dbReference type="InterPro" id="IPR017455">
    <property type="entry name" value="Znf_FYVE-rel"/>
</dbReference>
<dbReference type="InterPro" id="IPR001680">
    <property type="entry name" value="WD40_rpt"/>
</dbReference>
<dbReference type="EMBL" id="ASPP01027134">
    <property type="protein sequence ID" value="ETO06443.1"/>
    <property type="molecule type" value="Genomic_DNA"/>
</dbReference>
<dbReference type="Gene3D" id="3.30.40.10">
    <property type="entry name" value="Zinc/RING finger domain, C3HC4 (zinc finger)"/>
    <property type="match status" value="1"/>
</dbReference>
<dbReference type="GO" id="GO:0008270">
    <property type="term" value="F:zinc ion binding"/>
    <property type="evidence" value="ECO:0007669"/>
    <property type="project" value="UniProtKB-KW"/>
</dbReference>
<dbReference type="InterPro" id="IPR036322">
    <property type="entry name" value="WD40_repeat_dom_sf"/>
</dbReference>
<evidence type="ECO:0000256" key="1">
    <source>
        <dbReference type="ARBA" id="ARBA00022574"/>
    </source>
</evidence>
<dbReference type="Pfam" id="PF02138">
    <property type="entry name" value="Beach"/>
    <property type="match status" value="1"/>
</dbReference>
<dbReference type="Gene3D" id="2.130.10.10">
    <property type="entry name" value="YVTN repeat-like/Quinoprotein amine dehydrogenase"/>
    <property type="match status" value="1"/>
</dbReference>
<evidence type="ECO:0008006" key="12">
    <source>
        <dbReference type="Google" id="ProtNLM"/>
    </source>
</evidence>
<evidence type="ECO:0000256" key="6">
    <source>
        <dbReference type="PROSITE-ProRule" id="PRU00091"/>
    </source>
</evidence>
<evidence type="ECO:0000313" key="11">
    <source>
        <dbReference type="Proteomes" id="UP000023152"/>
    </source>
</evidence>
<feature type="domain" description="FYVE-type" evidence="8">
    <location>
        <begin position="731"/>
        <end position="791"/>
    </location>
</feature>
<feature type="repeat" description="WD" evidence="7">
    <location>
        <begin position="464"/>
        <end position="505"/>
    </location>
</feature>
<evidence type="ECO:0000256" key="4">
    <source>
        <dbReference type="ARBA" id="ARBA00022771"/>
    </source>
</evidence>
<dbReference type="SMART" id="SM00320">
    <property type="entry name" value="WD40"/>
    <property type="match status" value="5"/>
</dbReference>
<keyword evidence="3" id="KW-0677">Repeat</keyword>
<dbReference type="FunFam" id="1.10.1540.10:FF:000002">
    <property type="entry name" value="WD repeat and FYVE domain containing 3"/>
    <property type="match status" value="1"/>
</dbReference>